<reference evidence="1" key="1">
    <citation type="submission" date="2023-04" db="EMBL/GenBank/DDBJ databases">
        <title>A chromosome-level genome assembly of the parasitoid wasp Eretmocerus hayati.</title>
        <authorList>
            <person name="Zhong Y."/>
            <person name="Liu S."/>
            <person name="Liu Y."/>
        </authorList>
    </citation>
    <scope>NUCLEOTIDE SEQUENCE</scope>
    <source>
        <strain evidence="1">ZJU_SS_LIU_2023</strain>
    </source>
</reference>
<sequence length="193" mass="21890">MDDDIEMRNEHPHMSLMNAMDRTPTPPSSPEFAGHQGVEIDKQLPPNKNKQSATGQFSNDKSKSMELSVRFQNYEEHESCAQPDHTLERCIELFDEGPQEYNNMMNEASPQKYQGISIPMVEPPSNKEGRQGRNSEQGIDHENYREGVTAEIPLDKLQENIPKSNTGKPMEGIVSSQEQQMGFEQVNEDPKLT</sequence>
<protein>
    <submittedName>
        <fullName evidence="1">Uncharacterized protein</fullName>
    </submittedName>
</protein>
<organism evidence="1 2">
    <name type="scientific">Eretmocerus hayati</name>
    <dbReference type="NCBI Taxonomy" id="131215"/>
    <lineage>
        <taxon>Eukaryota</taxon>
        <taxon>Metazoa</taxon>
        <taxon>Ecdysozoa</taxon>
        <taxon>Arthropoda</taxon>
        <taxon>Hexapoda</taxon>
        <taxon>Insecta</taxon>
        <taxon>Pterygota</taxon>
        <taxon>Neoptera</taxon>
        <taxon>Endopterygota</taxon>
        <taxon>Hymenoptera</taxon>
        <taxon>Apocrita</taxon>
        <taxon>Proctotrupomorpha</taxon>
        <taxon>Chalcidoidea</taxon>
        <taxon>Aphelinidae</taxon>
        <taxon>Aphelininae</taxon>
        <taxon>Eretmocerus</taxon>
    </lineage>
</organism>
<dbReference type="EMBL" id="CM056742">
    <property type="protein sequence ID" value="KAJ8677503.1"/>
    <property type="molecule type" value="Genomic_DNA"/>
</dbReference>
<dbReference type="Proteomes" id="UP001239111">
    <property type="component" value="Chromosome 2"/>
</dbReference>
<accession>A0ACC2P324</accession>
<comment type="caution">
    <text evidence="1">The sequence shown here is derived from an EMBL/GenBank/DDBJ whole genome shotgun (WGS) entry which is preliminary data.</text>
</comment>
<evidence type="ECO:0000313" key="1">
    <source>
        <dbReference type="EMBL" id="KAJ8677503.1"/>
    </source>
</evidence>
<name>A0ACC2P324_9HYME</name>
<gene>
    <name evidence="1" type="ORF">QAD02_013290</name>
</gene>
<evidence type="ECO:0000313" key="2">
    <source>
        <dbReference type="Proteomes" id="UP001239111"/>
    </source>
</evidence>
<keyword evidence="2" id="KW-1185">Reference proteome</keyword>
<proteinExistence type="predicted"/>